<dbReference type="PROSITE" id="PS50893">
    <property type="entry name" value="ABC_TRANSPORTER_2"/>
    <property type="match status" value="1"/>
</dbReference>
<keyword evidence="8" id="KW-0472">Membrane</keyword>
<dbReference type="SMART" id="SM00382">
    <property type="entry name" value="AAA"/>
    <property type="match status" value="1"/>
</dbReference>
<comment type="subcellular location">
    <subcellularLocation>
        <location evidence="1">Cell membrane</location>
        <topology evidence="1">Peripheral membrane protein</topology>
    </subcellularLocation>
</comment>
<dbReference type="Proteomes" id="UP000092573">
    <property type="component" value="Chromosome"/>
</dbReference>
<organism evidence="10 11">
    <name type="scientific">Paenibacillus yonginensis</name>
    <dbReference type="NCBI Taxonomy" id="1462996"/>
    <lineage>
        <taxon>Bacteria</taxon>
        <taxon>Bacillati</taxon>
        <taxon>Bacillota</taxon>
        <taxon>Bacilli</taxon>
        <taxon>Bacillales</taxon>
        <taxon>Paenibacillaceae</taxon>
        <taxon>Paenibacillus</taxon>
    </lineage>
</organism>
<dbReference type="InterPro" id="IPR050095">
    <property type="entry name" value="ECF_ABC_transporter_ATP-bd"/>
</dbReference>
<evidence type="ECO:0000259" key="9">
    <source>
        <dbReference type="PROSITE" id="PS50893"/>
    </source>
</evidence>
<dbReference type="InterPro" id="IPR027417">
    <property type="entry name" value="P-loop_NTPase"/>
</dbReference>
<dbReference type="PANTHER" id="PTHR43553">
    <property type="entry name" value="HEAVY METAL TRANSPORTER"/>
    <property type="match status" value="1"/>
</dbReference>
<name>A0A1B1N4S0_9BACL</name>
<evidence type="ECO:0000256" key="3">
    <source>
        <dbReference type="ARBA" id="ARBA00022448"/>
    </source>
</evidence>
<dbReference type="GO" id="GO:0042626">
    <property type="term" value="F:ATPase-coupled transmembrane transporter activity"/>
    <property type="evidence" value="ECO:0007669"/>
    <property type="project" value="TreeGrafter"/>
</dbReference>
<dbReference type="GO" id="GO:0043190">
    <property type="term" value="C:ATP-binding cassette (ABC) transporter complex"/>
    <property type="evidence" value="ECO:0007669"/>
    <property type="project" value="TreeGrafter"/>
</dbReference>
<dbReference type="Gene3D" id="3.40.50.300">
    <property type="entry name" value="P-loop containing nucleotide triphosphate hydrolases"/>
    <property type="match status" value="1"/>
</dbReference>
<dbReference type="SUPFAM" id="SSF52540">
    <property type="entry name" value="P-loop containing nucleoside triphosphate hydrolases"/>
    <property type="match status" value="1"/>
</dbReference>
<protein>
    <recommendedName>
        <fullName evidence="9">ABC transporter domain-containing protein</fullName>
    </recommendedName>
</protein>
<dbReference type="CDD" id="cd03225">
    <property type="entry name" value="ABC_cobalt_CbiO_domain1"/>
    <property type="match status" value="1"/>
</dbReference>
<dbReference type="OrthoDB" id="9784332at2"/>
<evidence type="ECO:0000256" key="8">
    <source>
        <dbReference type="ARBA" id="ARBA00023136"/>
    </source>
</evidence>
<evidence type="ECO:0000256" key="5">
    <source>
        <dbReference type="ARBA" id="ARBA00022741"/>
    </source>
</evidence>
<evidence type="ECO:0000256" key="7">
    <source>
        <dbReference type="ARBA" id="ARBA00022967"/>
    </source>
</evidence>
<dbReference type="InterPro" id="IPR015856">
    <property type="entry name" value="ABC_transpr_CbiO/EcfA_su"/>
</dbReference>
<dbReference type="InterPro" id="IPR003439">
    <property type="entry name" value="ABC_transporter-like_ATP-bd"/>
</dbReference>
<feature type="domain" description="ABC transporter" evidence="9">
    <location>
        <begin position="9"/>
        <end position="234"/>
    </location>
</feature>
<keyword evidence="11" id="KW-1185">Reference proteome</keyword>
<sequence>MNFFPLMMMKLEQVTVDYVGDISGKPALQEISFELPKGSWTAVIGDNGSGKSTLSKVMSGFLPVSEGRRVLAAGHRVYAVLQNPETQLLGETVDEELQLSLRSLTDMDARDKEKRMRELLNEVGLSVPLDRPVKHLSGGQKQLLNIACCLGAGADPILFDEATSMLDPGSRKSVMEAAVRLHRLGTTIVWVTHRMEELCFAERILLLEHGHVRYDGETEAFFYGQDQAGNYDPGEPSPCEQLGYEPPYVVQVARSLHKRGYLLQARPLFSAQLSEEVKRCQSQ</sequence>
<evidence type="ECO:0000256" key="2">
    <source>
        <dbReference type="ARBA" id="ARBA00005417"/>
    </source>
</evidence>
<keyword evidence="6" id="KW-0067">ATP-binding</keyword>
<keyword evidence="4" id="KW-1003">Cell membrane</keyword>
<dbReference type="GO" id="GO:0005524">
    <property type="term" value="F:ATP binding"/>
    <property type="evidence" value="ECO:0007669"/>
    <property type="project" value="UniProtKB-KW"/>
</dbReference>
<comment type="similarity">
    <text evidence="2">Belongs to the ABC transporter superfamily.</text>
</comment>
<dbReference type="STRING" id="1462996.AWM70_19220"/>
<evidence type="ECO:0000256" key="4">
    <source>
        <dbReference type="ARBA" id="ARBA00022475"/>
    </source>
</evidence>
<dbReference type="Pfam" id="PF00005">
    <property type="entry name" value="ABC_tran"/>
    <property type="match status" value="1"/>
</dbReference>
<keyword evidence="7" id="KW-1278">Translocase</keyword>
<keyword evidence="3" id="KW-0813">Transport</keyword>
<dbReference type="GO" id="GO:0016887">
    <property type="term" value="F:ATP hydrolysis activity"/>
    <property type="evidence" value="ECO:0007669"/>
    <property type="project" value="InterPro"/>
</dbReference>
<dbReference type="AlphaFoldDB" id="A0A1B1N4S0"/>
<evidence type="ECO:0000256" key="1">
    <source>
        <dbReference type="ARBA" id="ARBA00004202"/>
    </source>
</evidence>
<proteinExistence type="inferred from homology"/>
<reference evidence="10 11" key="1">
    <citation type="submission" date="2016-01" db="EMBL/GenBank/DDBJ databases">
        <title>Complete Genome Sequence of Paenibacillus yonginensis DCY84, a novel Plant Growth-Promoting Bacteria with Elicitation of Induced Systemic Resistance.</title>
        <authorList>
            <person name="Kim Y.J."/>
            <person name="Yang D.C."/>
            <person name="Sukweenadhi J."/>
        </authorList>
    </citation>
    <scope>NUCLEOTIDE SEQUENCE [LARGE SCALE GENOMIC DNA]</scope>
    <source>
        <strain evidence="10 11">DCY84</strain>
    </source>
</reference>
<keyword evidence="5" id="KW-0547">Nucleotide-binding</keyword>
<dbReference type="KEGG" id="pyg:AWM70_19220"/>
<dbReference type="PANTHER" id="PTHR43553:SF24">
    <property type="entry name" value="ENERGY-COUPLING FACTOR TRANSPORTER ATP-BINDING PROTEIN ECFA1"/>
    <property type="match status" value="1"/>
</dbReference>
<dbReference type="InterPro" id="IPR017871">
    <property type="entry name" value="ABC_transporter-like_CS"/>
</dbReference>
<evidence type="ECO:0000313" key="10">
    <source>
        <dbReference type="EMBL" id="ANS76438.1"/>
    </source>
</evidence>
<dbReference type="InterPro" id="IPR003593">
    <property type="entry name" value="AAA+_ATPase"/>
</dbReference>
<accession>A0A1B1N4S0</accession>
<dbReference type="PROSITE" id="PS00211">
    <property type="entry name" value="ABC_TRANSPORTER_1"/>
    <property type="match status" value="1"/>
</dbReference>
<evidence type="ECO:0000313" key="11">
    <source>
        <dbReference type="Proteomes" id="UP000092573"/>
    </source>
</evidence>
<gene>
    <name evidence="10" type="ORF">AWM70_19220</name>
</gene>
<evidence type="ECO:0000256" key="6">
    <source>
        <dbReference type="ARBA" id="ARBA00022840"/>
    </source>
</evidence>
<dbReference type="EMBL" id="CP014167">
    <property type="protein sequence ID" value="ANS76438.1"/>
    <property type="molecule type" value="Genomic_DNA"/>
</dbReference>